<dbReference type="PANTHER" id="PTHR11986:SF79">
    <property type="entry name" value="ACETYLORNITHINE AMINOTRANSFERASE, MITOCHONDRIAL"/>
    <property type="match status" value="1"/>
</dbReference>
<dbReference type="FunFam" id="3.40.640.10:FF:000004">
    <property type="entry name" value="Acetylornithine aminotransferase"/>
    <property type="match status" value="1"/>
</dbReference>
<comment type="cofactor">
    <cofactor evidence="1">
        <name>pyridoxal 5'-phosphate</name>
        <dbReference type="ChEBI" id="CHEBI:597326"/>
    </cofactor>
</comment>
<organism evidence="6 7">
    <name type="scientific">Capnocytophaga ochracea (strain ATCC 27872 / DSM 7271 / CCUG 9716 / JCM 12966 / NCTC 12371 / SS31 / VPI 2845)</name>
    <name type="common">Bacteroides ochraceus</name>
    <dbReference type="NCBI Taxonomy" id="521097"/>
    <lineage>
        <taxon>Bacteria</taxon>
        <taxon>Pseudomonadati</taxon>
        <taxon>Bacteroidota</taxon>
        <taxon>Flavobacteriia</taxon>
        <taxon>Flavobacteriales</taxon>
        <taxon>Flavobacteriaceae</taxon>
        <taxon>Capnocytophaga</taxon>
    </lineage>
</organism>
<gene>
    <name evidence="6" type="ordered locus">Coch_0337</name>
</gene>
<name>C7M623_CAPOD</name>
<dbReference type="STRING" id="521097.Coch_0337"/>
<dbReference type="KEGG" id="coc:Coch_0337"/>
<dbReference type="Proteomes" id="UP000006650">
    <property type="component" value="Chromosome"/>
</dbReference>
<dbReference type="Pfam" id="PF00202">
    <property type="entry name" value="Aminotran_3"/>
    <property type="match status" value="1"/>
</dbReference>
<dbReference type="EMBL" id="CP001632">
    <property type="protein sequence ID" value="ACU91900.1"/>
    <property type="molecule type" value="Genomic_DNA"/>
</dbReference>
<dbReference type="InterPro" id="IPR049704">
    <property type="entry name" value="Aminotrans_3_PPA_site"/>
</dbReference>
<dbReference type="PIRSF" id="PIRSF000521">
    <property type="entry name" value="Transaminase_4ab_Lys_Orn"/>
    <property type="match status" value="1"/>
</dbReference>
<dbReference type="InterPro" id="IPR015421">
    <property type="entry name" value="PyrdxlP-dep_Trfase_major"/>
</dbReference>
<sequence length="407" mass="45346">MKREKLRVKSMNQQQEFLKYQAPTSPYPRLLEVERAEGSYIYTTDGKRYLDFVAGVSACTLGHCHPAVVKAIQEQCATYMHVMVYGEYVQKPAVDFCKLLAEQLPPELNTTYLVNSGTEAIEGSVKLAKRATGRTQLIAAKNAYHGNTQGSMSLMGYEERKRAYRPLIPDVDFIEFNNEADILKITERTAGVVLESIQGGAGFIEPQNDYLIKVKRRCEEVGALLIIDEIQPGFGRTGKLFGFQNYGFTPDIIAIGKGMASGMPVGAFVSSYERMQLLAHSPKMGHITTFGGNPVIAAASLATLNQLLTTDLMAQTLEKEKLFRKYLQHPLIESVNGKGLMLAVIVKTAEIADFVVNYCQDRGLIVYWLLFEHRAVRLSPPLTLTEEEIKEGCDIILEALNQVEKSF</sequence>
<keyword evidence="3 6" id="KW-0808">Transferase</keyword>
<dbReference type="eggNOG" id="COG4992">
    <property type="taxonomic scope" value="Bacteria"/>
</dbReference>
<dbReference type="SUPFAM" id="SSF53383">
    <property type="entry name" value="PLP-dependent transferases"/>
    <property type="match status" value="1"/>
</dbReference>
<proteinExistence type="inferred from homology"/>
<dbReference type="InterPro" id="IPR050103">
    <property type="entry name" value="Class-III_PLP-dep_AT"/>
</dbReference>
<evidence type="ECO:0000256" key="5">
    <source>
        <dbReference type="RuleBase" id="RU003560"/>
    </source>
</evidence>
<evidence type="ECO:0000313" key="7">
    <source>
        <dbReference type="Proteomes" id="UP000006650"/>
    </source>
</evidence>
<accession>C7M623</accession>
<keyword evidence="2 6" id="KW-0032">Aminotransferase</keyword>
<evidence type="ECO:0000256" key="2">
    <source>
        <dbReference type="ARBA" id="ARBA00022576"/>
    </source>
</evidence>
<dbReference type="InterPro" id="IPR015422">
    <property type="entry name" value="PyrdxlP-dep_Trfase_small"/>
</dbReference>
<dbReference type="InterPro" id="IPR005814">
    <property type="entry name" value="Aminotrans_3"/>
</dbReference>
<dbReference type="PROSITE" id="PS00600">
    <property type="entry name" value="AA_TRANSFER_CLASS_3"/>
    <property type="match status" value="1"/>
</dbReference>
<keyword evidence="4 5" id="KW-0663">Pyridoxal phosphate</keyword>
<dbReference type="InterPro" id="IPR015424">
    <property type="entry name" value="PyrdxlP-dep_Trfase"/>
</dbReference>
<evidence type="ECO:0000313" key="6">
    <source>
        <dbReference type="EMBL" id="ACU91900.1"/>
    </source>
</evidence>
<reference evidence="6 7" key="1">
    <citation type="journal article" date="2009" name="Stand. Genomic Sci.">
        <title>Complete genome sequence of Capnocytophaga ochracea type strain (VPI 2845).</title>
        <authorList>
            <person name="Mavrommatis K."/>
            <person name="Gronow S."/>
            <person name="Saunders E."/>
            <person name="Land M."/>
            <person name="Lapidus A."/>
            <person name="Copeland A."/>
            <person name="Glavina Del Rio T."/>
            <person name="Nolan M."/>
            <person name="Lucas S."/>
            <person name="Chen F."/>
            <person name="Tice H."/>
            <person name="Cheng J.F."/>
            <person name="Bruce D."/>
            <person name="Goodwin L."/>
            <person name="Pitluck S."/>
            <person name="Pati A."/>
            <person name="Ivanova N."/>
            <person name="Chen A."/>
            <person name="Palaniappan K."/>
            <person name="Chain P."/>
            <person name="Hauser L."/>
            <person name="Chang Y.J."/>
            <person name="Jeffries C.D."/>
            <person name="Brettin T."/>
            <person name="Detter J.C."/>
            <person name="Han C."/>
            <person name="Bristow J."/>
            <person name="Goker M."/>
            <person name="Rohde M."/>
            <person name="Eisen J.A."/>
            <person name="Markowitz V."/>
            <person name="Kyrpides N.C."/>
            <person name="Klenk H.P."/>
            <person name="Hugenholtz P."/>
        </authorList>
    </citation>
    <scope>NUCLEOTIDE SEQUENCE [LARGE SCALE GENOMIC DNA]</scope>
    <source>
        <strain evidence="7">ATCC 27872 / DSM 7271 / JCM 12966 / VPI 2845</strain>
    </source>
</reference>
<dbReference type="GO" id="GO:0030170">
    <property type="term" value="F:pyridoxal phosphate binding"/>
    <property type="evidence" value="ECO:0007669"/>
    <property type="project" value="InterPro"/>
</dbReference>
<keyword evidence="7" id="KW-1185">Reference proteome</keyword>
<dbReference type="GO" id="GO:0042802">
    <property type="term" value="F:identical protein binding"/>
    <property type="evidence" value="ECO:0007669"/>
    <property type="project" value="TreeGrafter"/>
</dbReference>
<dbReference type="CDD" id="cd00610">
    <property type="entry name" value="OAT_like"/>
    <property type="match status" value="1"/>
</dbReference>
<evidence type="ECO:0000256" key="1">
    <source>
        <dbReference type="ARBA" id="ARBA00001933"/>
    </source>
</evidence>
<dbReference type="PANTHER" id="PTHR11986">
    <property type="entry name" value="AMINOTRANSFERASE CLASS III"/>
    <property type="match status" value="1"/>
</dbReference>
<dbReference type="HOGENOM" id="CLU_016922_10_1_10"/>
<comment type="similarity">
    <text evidence="5">Belongs to the class-III pyridoxal-phosphate-dependent aminotransferase family.</text>
</comment>
<dbReference type="GO" id="GO:0008483">
    <property type="term" value="F:transaminase activity"/>
    <property type="evidence" value="ECO:0007669"/>
    <property type="project" value="UniProtKB-KW"/>
</dbReference>
<evidence type="ECO:0000256" key="3">
    <source>
        <dbReference type="ARBA" id="ARBA00022679"/>
    </source>
</evidence>
<dbReference type="AlphaFoldDB" id="C7M623"/>
<protein>
    <submittedName>
        <fullName evidence="6">Aminotransferase class-III</fullName>
    </submittedName>
</protein>
<dbReference type="Gene3D" id="3.40.640.10">
    <property type="entry name" value="Type I PLP-dependent aspartate aminotransferase-like (Major domain)"/>
    <property type="match status" value="1"/>
</dbReference>
<evidence type="ECO:0000256" key="4">
    <source>
        <dbReference type="ARBA" id="ARBA00022898"/>
    </source>
</evidence>
<dbReference type="Gene3D" id="3.90.1150.10">
    <property type="entry name" value="Aspartate Aminotransferase, domain 1"/>
    <property type="match status" value="1"/>
</dbReference>